<comment type="caution">
    <text evidence="2">The sequence shown here is derived from an EMBL/GenBank/DDBJ whole genome shotgun (WGS) entry which is preliminary data.</text>
</comment>
<evidence type="ECO:0000256" key="1">
    <source>
        <dbReference type="SAM" id="MobiDB-lite"/>
    </source>
</evidence>
<name>A0ABT9EAP8_9PROT</name>
<evidence type="ECO:0000313" key="3">
    <source>
        <dbReference type="Proteomes" id="UP001243009"/>
    </source>
</evidence>
<accession>A0ABT9EAP8</accession>
<keyword evidence="3" id="KW-1185">Reference proteome</keyword>
<reference evidence="2 3" key="1">
    <citation type="submission" date="2023-08" db="EMBL/GenBank/DDBJ databases">
        <title>The draft genome sequence of Paracraurococcus sp. LOR1-02.</title>
        <authorList>
            <person name="Kingkaew E."/>
            <person name="Tanasupawat S."/>
        </authorList>
    </citation>
    <scope>NUCLEOTIDE SEQUENCE [LARGE SCALE GENOMIC DNA]</scope>
    <source>
        <strain evidence="2 3">LOR1-02</strain>
    </source>
</reference>
<evidence type="ECO:0000313" key="2">
    <source>
        <dbReference type="EMBL" id="MDO9713202.1"/>
    </source>
</evidence>
<proteinExistence type="predicted"/>
<gene>
    <name evidence="2" type="ORF">Q7A36_33040</name>
</gene>
<dbReference type="EMBL" id="JAUTWS010000075">
    <property type="protein sequence ID" value="MDO9713202.1"/>
    <property type="molecule type" value="Genomic_DNA"/>
</dbReference>
<protein>
    <submittedName>
        <fullName evidence="2">Uncharacterized protein</fullName>
    </submittedName>
</protein>
<feature type="region of interest" description="Disordered" evidence="1">
    <location>
        <begin position="24"/>
        <end position="70"/>
    </location>
</feature>
<dbReference type="RefSeq" id="WP_305108062.1">
    <property type="nucleotide sequence ID" value="NZ_JAUTWS010000075.1"/>
</dbReference>
<dbReference type="Proteomes" id="UP001243009">
    <property type="component" value="Unassembled WGS sequence"/>
</dbReference>
<sequence length="70" mass="7905">MEAKDVRQARARVEQRERDFVQQTVAQGRQLRERSAAAAATQEQRAAQAEGAQQRLARRRDDADQQGQGV</sequence>
<organism evidence="2 3">
    <name type="scientific">Paracraurococcus lichenis</name>
    <dbReference type="NCBI Taxonomy" id="3064888"/>
    <lineage>
        <taxon>Bacteria</taxon>
        <taxon>Pseudomonadati</taxon>
        <taxon>Pseudomonadota</taxon>
        <taxon>Alphaproteobacteria</taxon>
        <taxon>Acetobacterales</taxon>
        <taxon>Roseomonadaceae</taxon>
        <taxon>Paracraurococcus</taxon>
    </lineage>
</organism>
<feature type="compositionally biased region" description="Low complexity" evidence="1">
    <location>
        <begin position="36"/>
        <end position="55"/>
    </location>
</feature>